<dbReference type="EMBL" id="CP134184">
    <property type="protein sequence ID" value="WPA97135.1"/>
    <property type="molecule type" value="Genomic_DNA"/>
</dbReference>
<feature type="compositionally biased region" description="Acidic residues" evidence="1">
    <location>
        <begin position="415"/>
        <end position="426"/>
    </location>
</feature>
<evidence type="ECO:0000256" key="1">
    <source>
        <dbReference type="SAM" id="MobiDB-lite"/>
    </source>
</evidence>
<feature type="region of interest" description="Disordered" evidence="1">
    <location>
        <begin position="405"/>
        <end position="498"/>
    </location>
</feature>
<feature type="compositionally biased region" description="Acidic residues" evidence="1">
    <location>
        <begin position="438"/>
        <end position="458"/>
    </location>
</feature>
<dbReference type="OrthoDB" id="4179303at2759"/>
<proteinExistence type="predicted"/>
<sequence>MSGGGIARLPTELVERILSFVEPGHHEREVDIAQRRHLSVESFEPAPAPSRGSVADVGRFRSVCKRFAQIGEPLLFTRVAIRFSEDGLKRLEQLAEWSHLAAQVRRFTYLVPYFYEDDAHDLDSLTEELQQFGLGKSEIGNLRRKETEQRTICTRKDDVRILKRAIASFTRLELVQLLRVSDREDGIVLNYLRRHEDARRRLNLSWNAACSHASRTIITALLTSNEVPWSRFSLPILSPDSARFLRLQVPNSVSTLAERLEVLTLHFDDNEDLDAKIQELSVVFKEVFTKARNMKAVHVGFPSHRPLTLPLESIFHYVKWEKLVAFGVQGWELDESEIIGLAKRHPNLKGLRLRDVHLKQGSLWKDILGFLRSDMLALQWVSLRRIGYTAYYHSQQFTQDLGTELPDFPLADLESSSDEDTDDEDVPPMAGPSNTDQTDSDDSTESQFDEDSDLDSDDEHGPEAHEVDFPALHSPDTPGSAPWCTCSGGGGRLESADQLDDDGLRVDNTKRKYWEKWVLRRCPEHGER</sequence>
<dbReference type="AlphaFoldDB" id="A0A2G5ICG1"/>
<evidence type="ECO:0000313" key="5">
    <source>
        <dbReference type="Proteomes" id="UP001302367"/>
    </source>
</evidence>
<reference evidence="2 4" key="1">
    <citation type="submission" date="2015-10" db="EMBL/GenBank/DDBJ databases">
        <title>The cercosporin biosynthetic gene cluster was horizontally transferred to several fungal lineages and shown to be expanded in Cercospora beticola based on microsynteny with recipient genomes.</title>
        <authorList>
            <person name="De Jonge R."/>
            <person name="Ebert M.K."/>
            <person name="Suttle J.C."/>
            <person name="Jurick Ii W.M."/>
            <person name="Secor G.A."/>
            <person name="Thomma B.P."/>
            <person name="Van De Peer Y."/>
            <person name="Bolton M.D."/>
        </authorList>
    </citation>
    <scope>NUCLEOTIDE SEQUENCE [LARGE SCALE GENOMIC DNA]</scope>
    <source>
        <strain evidence="2 4">09-40</strain>
    </source>
</reference>
<name>A0A2G5ICG1_CERBT</name>
<evidence type="ECO:0000313" key="4">
    <source>
        <dbReference type="Proteomes" id="UP000230605"/>
    </source>
</evidence>
<accession>A0A2G5ICG1</accession>
<keyword evidence="5" id="KW-1185">Reference proteome</keyword>
<protein>
    <recommendedName>
        <fullName evidence="6">F-box domain-containing protein</fullName>
    </recommendedName>
</protein>
<evidence type="ECO:0000313" key="2">
    <source>
        <dbReference type="EMBL" id="PIB02451.1"/>
    </source>
</evidence>
<gene>
    <name evidence="2" type="ORF">CB0940_01689</name>
    <name evidence="3" type="ORF">RHO25_001743</name>
</gene>
<evidence type="ECO:0000313" key="3">
    <source>
        <dbReference type="EMBL" id="WPA97135.1"/>
    </source>
</evidence>
<organism evidence="2 4">
    <name type="scientific">Cercospora beticola</name>
    <name type="common">Sugarbeet leaf spot fungus</name>
    <dbReference type="NCBI Taxonomy" id="122368"/>
    <lineage>
        <taxon>Eukaryota</taxon>
        <taxon>Fungi</taxon>
        <taxon>Dikarya</taxon>
        <taxon>Ascomycota</taxon>
        <taxon>Pezizomycotina</taxon>
        <taxon>Dothideomycetes</taxon>
        <taxon>Dothideomycetidae</taxon>
        <taxon>Mycosphaerellales</taxon>
        <taxon>Mycosphaerellaceae</taxon>
        <taxon>Cercospora</taxon>
    </lineage>
</organism>
<dbReference type="Proteomes" id="UP000230605">
    <property type="component" value="Chromosome 1"/>
</dbReference>
<feature type="compositionally biased region" description="Basic and acidic residues" evidence="1">
    <location>
        <begin position="459"/>
        <end position="468"/>
    </location>
</feature>
<dbReference type="EMBL" id="LKMD01000100">
    <property type="protein sequence ID" value="PIB02451.1"/>
    <property type="molecule type" value="Genomic_DNA"/>
</dbReference>
<evidence type="ECO:0008006" key="6">
    <source>
        <dbReference type="Google" id="ProtNLM"/>
    </source>
</evidence>
<reference evidence="3 5" key="2">
    <citation type="submission" date="2023-09" db="EMBL/GenBank/DDBJ databases">
        <title>Complete-Gapless Cercospora beticola genome.</title>
        <authorList>
            <person name="Wyatt N.A."/>
            <person name="Spanner R.E."/>
            <person name="Bolton M.D."/>
        </authorList>
    </citation>
    <scope>NUCLEOTIDE SEQUENCE [LARGE SCALE GENOMIC DNA]</scope>
    <source>
        <strain evidence="3">Cb09-40</strain>
    </source>
</reference>
<dbReference type="Proteomes" id="UP001302367">
    <property type="component" value="Chromosome 1"/>
</dbReference>